<dbReference type="InterPro" id="IPR013320">
    <property type="entry name" value="ConA-like_dom_sf"/>
</dbReference>
<accession>A0A9Q0MR12</accession>
<name>A0A9Q0MR12_9DIPT</name>
<protein>
    <submittedName>
        <fullName evidence="3">Pikachurin</fullName>
    </submittedName>
</protein>
<keyword evidence="4" id="KW-1185">Reference proteome</keyword>
<dbReference type="EMBL" id="WJQU01000004">
    <property type="protein sequence ID" value="KAJ6636410.1"/>
    <property type="molecule type" value="Genomic_DNA"/>
</dbReference>
<organism evidence="3 4">
    <name type="scientific">Pseudolycoriella hygida</name>
    <dbReference type="NCBI Taxonomy" id="35572"/>
    <lineage>
        <taxon>Eukaryota</taxon>
        <taxon>Metazoa</taxon>
        <taxon>Ecdysozoa</taxon>
        <taxon>Arthropoda</taxon>
        <taxon>Hexapoda</taxon>
        <taxon>Insecta</taxon>
        <taxon>Pterygota</taxon>
        <taxon>Neoptera</taxon>
        <taxon>Endopterygota</taxon>
        <taxon>Diptera</taxon>
        <taxon>Nematocera</taxon>
        <taxon>Sciaroidea</taxon>
        <taxon>Sciaridae</taxon>
        <taxon>Pseudolycoriella</taxon>
    </lineage>
</organism>
<reference evidence="3" key="1">
    <citation type="submission" date="2022-07" db="EMBL/GenBank/DDBJ databases">
        <authorList>
            <person name="Trinca V."/>
            <person name="Uliana J.V.C."/>
            <person name="Torres T.T."/>
            <person name="Ward R.J."/>
            <person name="Monesi N."/>
        </authorList>
    </citation>
    <scope>NUCLEOTIDE SEQUENCE</scope>
    <source>
        <strain evidence="3">HSMRA1968</strain>
        <tissue evidence="3">Whole embryos</tissue>
    </source>
</reference>
<comment type="caution">
    <text evidence="3">The sequence shown here is derived from an EMBL/GenBank/DDBJ whole genome shotgun (WGS) entry which is preliminary data.</text>
</comment>
<dbReference type="Proteomes" id="UP001151699">
    <property type="component" value="Chromosome C"/>
</dbReference>
<evidence type="ECO:0000313" key="3">
    <source>
        <dbReference type="EMBL" id="KAJ6636410.1"/>
    </source>
</evidence>
<dbReference type="PANTHER" id="PTHR15036:SF85">
    <property type="entry name" value="SP2353, ISOFORM A"/>
    <property type="match status" value="1"/>
</dbReference>
<dbReference type="PANTHER" id="PTHR15036">
    <property type="entry name" value="PIKACHURIN-LIKE PROTEIN"/>
    <property type="match status" value="1"/>
</dbReference>
<dbReference type="PROSITE" id="PS50025">
    <property type="entry name" value="LAM_G_DOMAIN"/>
    <property type="match status" value="1"/>
</dbReference>
<gene>
    <name evidence="3" type="primary">Egflam</name>
    <name evidence="3" type="ORF">Bhyg_15000</name>
</gene>
<dbReference type="SUPFAM" id="SSF49899">
    <property type="entry name" value="Concanavalin A-like lectins/glucanases"/>
    <property type="match status" value="1"/>
</dbReference>
<dbReference type="Gene3D" id="2.60.120.200">
    <property type="match status" value="1"/>
</dbReference>
<dbReference type="InterPro" id="IPR050372">
    <property type="entry name" value="Neurexin-related_CASP"/>
</dbReference>
<dbReference type="CDD" id="cd00110">
    <property type="entry name" value="LamG"/>
    <property type="match status" value="1"/>
</dbReference>
<dbReference type="OrthoDB" id="10014052at2759"/>
<dbReference type="InterPro" id="IPR001791">
    <property type="entry name" value="Laminin_G"/>
</dbReference>
<dbReference type="GO" id="GO:0016020">
    <property type="term" value="C:membrane"/>
    <property type="evidence" value="ECO:0007669"/>
    <property type="project" value="UniProtKB-SubCell"/>
</dbReference>
<feature type="domain" description="Laminin G" evidence="2">
    <location>
        <begin position="284"/>
        <end position="467"/>
    </location>
</feature>
<evidence type="ECO:0000259" key="2">
    <source>
        <dbReference type="PROSITE" id="PS50025"/>
    </source>
</evidence>
<evidence type="ECO:0000256" key="1">
    <source>
        <dbReference type="PROSITE-ProRule" id="PRU00122"/>
    </source>
</evidence>
<evidence type="ECO:0000313" key="4">
    <source>
        <dbReference type="Proteomes" id="UP001151699"/>
    </source>
</evidence>
<dbReference type="Pfam" id="PF02210">
    <property type="entry name" value="Laminin_G_2"/>
    <property type="match status" value="1"/>
</dbReference>
<comment type="caution">
    <text evidence="1">Lacks conserved residue(s) required for the propagation of feature annotation.</text>
</comment>
<dbReference type="AlphaFoldDB" id="A0A9Q0MR12"/>
<dbReference type="FunFam" id="2.60.120.200:FF:000224">
    <property type="entry name" value="SP2353, isoform A"/>
    <property type="match status" value="1"/>
</dbReference>
<dbReference type="SMART" id="SM00282">
    <property type="entry name" value="LamG"/>
    <property type="match status" value="1"/>
</dbReference>
<proteinExistence type="predicted"/>
<sequence>MLTTKYIKTEVGKLIFTAYTYYKLLPVIITPAGMKMPIRIRFTRAVELNGRPISIISEALGGTNVDNCPHACVARPCGPLAKCVPHLENYECQCNPTNALCNKAEELSSESISMVQLVKSTKSTAVNKITKGFVPDNTTPYPIEYATESSNSHSGLVLSNITDYKKQPATTHVVGRYMSVDNEQLLKEDRQQNDEKLKKIYGIKNSKNKKAITYKSDRMSAGSSDGEYMTEAQINDETGMNFYSEDDVLTTKELIDDMERIMKNGEHIRAEERHKTTKYVKKNHGACFTGADSYFHYNDAETMREIISYKIDLNLRFKTHSTNGLILWTGRHSALEDDDYLSLGIENGYLHMRYNLGSGEVNIVYNSTRVSDGLWHRIRALRSLQEGTLEVDGGRTVVKRSPGKLRQLNTDTGLYVGGMPEVTFYTRRRYLSGIVGCISEIVLTGELRLSLNPETLGTAHNVEPGIF</sequence>